<feature type="transmembrane region" description="Helical" evidence="8">
    <location>
        <begin position="241"/>
        <end position="263"/>
    </location>
</feature>
<comment type="subcellular location">
    <subcellularLocation>
        <location evidence="1">Cell membrane</location>
        <topology evidence="1">Multi-pass membrane protein</topology>
    </subcellularLocation>
</comment>
<dbReference type="Pfam" id="PF12698">
    <property type="entry name" value="ABC2_membrane_3"/>
    <property type="match status" value="1"/>
</dbReference>
<dbReference type="Gene3D" id="3.40.1710.10">
    <property type="entry name" value="abc type-2 transporter like domain"/>
    <property type="match status" value="1"/>
</dbReference>
<dbReference type="RefSeq" id="WP_148134413.1">
    <property type="nucleotide sequence ID" value="NZ_CP017634.1"/>
</dbReference>
<reference evidence="10 11" key="1">
    <citation type="submission" date="2016-10" db="EMBL/GenBank/DDBJ databases">
        <title>Complete Genome Sequence of Peptococcaceae strain DCMF.</title>
        <authorList>
            <person name="Edwards R.J."/>
            <person name="Holland S.I."/>
            <person name="Deshpande N.P."/>
            <person name="Wong Y.K."/>
            <person name="Ertan H."/>
            <person name="Manefield M."/>
            <person name="Russell T.L."/>
            <person name="Lee M.J."/>
        </authorList>
    </citation>
    <scope>NUCLEOTIDE SEQUENCE [LARGE SCALE GENOMIC DNA]</scope>
    <source>
        <strain evidence="10 11">DCMF</strain>
    </source>
</reference>
<proteinExistence type="inferred from homology"/>
<evidence type="ECO:0000259" key="9">
    <source>
        <dbReference type="PROSITE" id="PS51012"/>
    </source>
</evidence>
<evidence type="ECO:0000256" key="6">
    <source>
        <dbReference type="ARBA" id="ARBA00022989"/>
    </source>
</evidence>
<sequence length="394" mass="42901">MRHIIKLRLIRLRDDYLVFILMTAMALGLTFIFGTSMGQYQPRVLIVDEDGSTFSRMLADEIKEGGGFRFQESDYAGAVKAVEEGSVLTALVIEKGFAGDIRTGNKLSLGMIKVKDDINILTLEQQVTGTASKMAGSQRIAEMTADFISTYQGAAGREALAAQAYDRVMDAWKYRNPLTVRAETMEIQDAPQDDNMKHTVIGFSLFFSMYTMVFGIGTILYDKQHKTWQRMLVSPVSRTAILGGSMVAAYLIGAIQLGVLILAGKYLFGMDWGRSLAGVLTVSAAFVFAVTSLGLFLSGLVKTHAQLSALTPVVLTSTAMLGGCMWPLEIVNSKILLVLANLTPQKWAIQGMERIASYGQGFDAAILPTLVLLAMGLGYFIAGVKLIGREKSLN</sequence>
<accession>A0A3G1KRS3</accession>
<evidence type="ECO:0000256" key="8">
    <source>
        <dbReference type="SAM" id="Phobius"/>
    </source>
</evidence>
<feature type="transmembrane region" description="Helical" evidence="8">
    <location>
        <begin position="309"/>
        <end position="328"/>
    </location>
</feature>
<dbReference type="KEGG" id="fwa:DCMF_10600"/>
<evidence type="ECO:0000313" key="10">
    <source>
        <dbReference type="EMBL" id="ATW25158.1"/>
    </source>
</evidence>
<protein>
    <recommendedName>
        <fullName evidence="9">ABC transmembrane type-2 domain-containing protein</fullName>
    </recommendedName>
</protein>
<feature type="transmembrane region" description="Helical" evidence="8">
    <location>
        <begin position="275"/>
        <end position="297"/>
    </location>
</feature>
<evidence type="ECO:0000256" key="2">
    <source>
        <dbReference type="ARBA" id="ARBA00007783"/>
    </source>
</evidence>
<dbReference type="PROSITE" id="PS51012">
    <property type="entry name" value="ABC_TM2"/>
    <property type="match status" value="1"/>
</dbReference>
<keyword evidence="7 8" id="KW-0472">Membrane</keyword>
<evidence type="ECO:0000313" key="11">
    <source>
        <dbReference type="Proteomes" id="UP000323521"/>
    </source>
</evidence>
<feature type="transmembrane region" description="Helical" evidence="8">
    <location>
        <begin position="200"/>
        <end position="221"/>
    </location>
</feature>
<dbReference type="PANTHER" id="PTHR30294:SF38">
    <property type="entry name" value="TRANSPORT PERMEASE PROTEIN"/>
    <property type="match status" value="1"/>
</dbReference>
<keyword evidence="6 8" id="KW-1133">Transmembrane helix</keyword>
<feature type="transmembrane region" description="Helical" evidence="8">
    <location>
        <begin position="365"/>
        <end position="388"/>
    </location>
</feature>
<dbReference type="GO" id="GO:0005886">
    <property type="term" value="C:plasma membrane"/>
    <property type="evidence" value="ECO:0007669"/>
    <property type="project" value="UniProtKB-SubCell"/>
</dbReference>
<keyword evidence="5 8" id="KW-0812">Transmembrane</keyword>
<organism evidence="10 11">
    <name type="scientific">Formimonas warabiya</name>
    <dbReference type="NCBI Taxonomy" id="1761012"/>
    <lineage>
        <taxon>Bacteria</taxon>
        <taxon>Bacillati</taxon>
        <taxon>Bacillota</taxon>
        <taxon>Clostridia</taxon>
        <taxon>Eubacteriales</taxon>
        <taxon>Peptococcaceae</taxon>
        <taxon>Candidatus Formimonas</taxon>
    </lineage>
</organism>
<comment type="similarity">
    <text evidence="2">Belongs to the ABC-2 integral membrane protein family.</text>
</comment>
<dbReference type="OrthoDB" id="266913at2"/>
<evidence type="ECO:0000256" key="7">
    <source>
        <dbReference type="ARBA" id="ARBA00023136"/>
    </source>
</evidence>
<evidence type="ECO:0000256" key="4">
    <source>
        <dbReference type="ARBA" id="ARBA00022475"/>
    </source>
</evidence>
<dbReference type="InterPro" id="IPR013525">
    <property type="entry name" value="ABC2_TM"/>
</dbReference>
<evidence type="ECO:0000256" key="3">
    <source>
        <dbReference type="ARBA" id="ARBA00022448"/>
    </source>
</evidence>
<dbReference type="InterPro" id="IPR047817">
    <property type="entry name" value="ABC2_TM_bact-type"/>
</dbReference>
<gene>
    <name evidence="10" type="ORF">DCMF_10600</name>
</gene>
<dbReference type="AlphaFoldDB" id="A0A3G1KRS3"/>
<evidence type="ECO:0000256" key="1">
    <source>
        <dbReference type="ARBA" id="ARBA00004651"/>
    </source>
</evidence>
<dbReference type="Proteomes" id="UP000323521">
    <property type="component" value="Chromosome"/>
</dbReference>
<dbReference type="PANTHER" id="PTHR30294">
    <property type="entry name" value="MEMBRANE COMPONENT OF ABC TRANSPORTER YHHJ-RELATED"/>
    <property type="match status" value="1"/>
</dbReference>
<dbReference type="EMBL" id="CP017634">
    <property type="protein sequence ID" value="ATW25158.1"/>
    <property type="molecule type" value="Genomic_DNA"/>
</dbReference>
<keyword evidence="4" id="KW-1003">Cell membrane</keyword>
<keyword evidence="11" id="KW-1185">Reference proteome</keyword>
<feature type="domain" description="ABC transmembrane type-2" evidence="9">
    <location>
        <begin position="158"/>
        <end position="390"/>
    </location>
</feature>
<evidence type="ECO:0000256" key="5">
    <source>
        <dbReference type="ARBA" id="ARBA00022692"/>
    </source>
</evidence>
<keyword evidence="3" id="KW-0813">Transport</keyword>
<dbReference type="GO" id="GO:0140359">
    <property type="term" value="F:ABC-type transporter activity"/>
    <property type="evidence" value="ECO:0007669"/>
    <property type="project" value="InterPro"/>
</dbReference>
<dbReference type="InterPro" id="IPR051449">
    <property type="entry name" value="ABC-2_transporter_component"/>
</dbReference>
<name>A0A3G1KRS3_FORW1</name>
<feature type="transmembrane region" description="Helical" evidence="8">
    <location>
        <begin position="16"/>
        <end position="34"/>
    </location>
</feature>